<dbReference type="Proteomes" id="UP000761534">
    <property type="component" value="Unassembled WGS sequence"/>
</dbReference>
<evidence type="ECO:0000256" key="6">
    <source>
        <dbReference type="PROSITE-ProRule" id="PRU00259"/>
    </source>
</evidence>
<dbReference type="InterPro" id="IPR032413">
    <property type="entry name" value="Arm_3"/>
</dbReference>
<dbReference type="InterPro" id="IPR016024">
    <property type="entry name" value="ARM-type_fold"/>
</dbReference>
<protein>
    <recommendedName>
        <fullName evidence="5">Importin subunit alpha</fullName>
    </recommendedName>
</protein>
<feature type="repeat" description="ARM" evidence="6">
    <location>
        <begin position="123"/>
        <end position="165"/>
    </location>
</feature>
<feature type="repeat" description="ARM" evidence="6">
    <location>
        <begin position="207"/>
        <end position="235"/>
    </location>
</feature>
<dbReference type="InterPro" id="IPR024931">
    <property type="entry name" value="Importin_alpha"/>
</dbReference>
<dbReference type="SUPFAM" id="SSF48371">
    <property type="entry name" value="ARM repeat"/>
    <property type="match status" value="1"/>
</dbReference>
<feature type="repeat" description="ARM" evidence="6">
    <location>
        <begin position="334"/>
        <end position="366"/>
    </location>
</feature>
<evidence type="ECO:0000313" key="9">
    <source>
        <dbReference type="EMBL" id="KAA8900079.1"/>
    </source>
</evidence>
<accession>A0A642UL78</accession>
<dbReference type="EMBL" id="SWFS01000508">
    <property type="protein sequence ID" value="KAA8900079.1"/>
    <property type="molecule type" value="Genomic_DNA"/>
</dbReference>
<feature type="repeat" description="ARM" evidence="6">
    <location>
        <begin position="165"/>
        <end position="193"/>
    </location>
</feature>
<dbReference type="InterPro" id="IPR011989">
    <property type="entry name" value="ARM-like"/>
</dbReference>
<proteinExistence type="inferred from homology"/>
<dbReference type="InterPro" id="IPR000225">
    <property type="entry name" value="Armadillo"/>
</dbReference>
<dbReference type="VEuPathDB" id="FungiDB:TRICI_006252"/>
<dbReference type="OrthoDB" id="29145at2759"/>
<comment type="caution">
    <text evidence="9">The sequence shown here is derived from an EMBL/GenBank/DDBJ whole genome shotgun (WGS) entry which is preliminary data.</text>
</comment>
<dbReference type="FunFam" id="1.25.10.10:FF:000021">
    <property type="entry name" value="Importin subunit alpha"/>
    <property type="match status" value="1"/>
</dbReference>
<dbReference type="Pfam" id="PF00514">
    <property type="entry name" value="Arm"/>
    <property type="match status" value="8"/>
</dbReference>
<evidence type="ECO:0000313" key="10">
    <source>
        <dbReference type="Proteomes" id="UP000761534"/>
    </source>
</evidence>
<dbReference type="Pfam" id="PF01749">
    <property type="entry name" value="IBB"/>
    <property type="match status" value="1"/>
</dbReference>
<dbReference type="Gene3D" id="1.20.5.690">
    <property type="entry name" value="Importin-alpha, importin-beta-binding domain"/>
    <property type="match status" value="1"/>
</dbReference>
<name>A0A642UL78_9ASCO</name>
<evidence type="ECO:0000259" key="8">
    <source>
        <dbReference type="PROSITE" id="PS51214"/>
    </source>
</evidence>
<evidence type="ECO:0000256" key="7">
    <source>
        <dbReference type="SAM" id="Coils"/>
    </source>
</evidence>
<dbReference type="GO" id="GO:0061608">
    <property type="term" value="F:nuclear import signal receptor activity"/>
    <property type="evidence" value="ECO:0007669"/>
    <property type="project" value="InterPro"/>
</dbReference>
<sequence length="537" mass="59378">MDSDNTARFVPEHRRTNFKNRGHFRADELRRRREEAQIEIRKAKRDENLAKRRNLNEVSLASDSEDEVDDTSAMEDQLKQELPAMMQSISSDDIEQQLDATTKFRKLLSKEKNPPIQQVIQCGVVARFVEFLRSPHSVLQFEAAWALTNIASGSSDQTAEVIRAGAIPLFVELLSAQELEVREQAIWALGNIAGDSPACRDNVLNAGALQPLLHLLNESKKLSLIRNATWTLSNFCRGKSPQPDWDHISQALPTLAKLIFSYDEEVLIDSCWAISYLSDGDNAKIQAVLEARIPTRLVELLGHKSMSVQTPALRSIGNIVTGDDEQTQTVINAGALPALLALLGSQKESIRKEACWTLSNITAGNSAQIQAVIDHNLVPPLVNLLSTADYKTRKEACWAISNATSGGLTKPDQIRYLVSQGCIKPLCDLLSTMDNKIIQVALDGLENILKVGEIDREQRGAAVNEYAIFIEEANGMEKIHDCQNNANEQIYQKAYNIIEKYFSEEEAAEATGLEPQTAGNAFGFGANAGQQSGFSFN</sequence>
<keyword evidence="2 5" id="KW-0813">Transport</keyword>
<feature type="coiled-coil region" evidence="7">
    <location>
        <begin position="26"/>
        <end position="81"/>
    </location>
</feature>
<gene>
    <name evidence="9" type="ORF">TRICI_006252</name>
</gene>
<keyword evidence="4 5" id="KW-0653">Protein transport</keyword>
<dbReference type="PANTHER" id="PTHR23316">
    <property type="entry name" value="IMPORTIN ALPHA"/>
    <property type="match status" value="1"/>
</dbReference>
<dbReference type="GO" id="GO:0005634">
    <property type="term" value="C:nucleus"/>
    <property type="evidence" value="ECO:0007669"/>
    <property type="project" value="UniProtKB-ARBA"/>
</dbReference>
<dbReference type="Gene3D" id="1.25.10.10">
    <property type="entry name" value="Leucine-rich Repeat Variant"/>
    <property type="match status" value="1"/>
</dbReference>
<evidence type="ECO:0000256" key="3">
    <source>
        <dbReference type="ARBA" id="ARBA00022737"/>
    </source>
</evidence>
<evidence type="ECO:0000256" key="5">
    <source>
        <dbReference type="PIRNR" id="PIRNR005673"/>
    </source>
</evidence>
<dbReference type="FunFam" id="1.20.5.690:FF:000003">
    <property type="entry name" value="Importin subunit alpha"/>
    <property type="match status" value="1"/>
</dbReference>
<comment type="similarity">
    <text evidence="1 5">Belongs to the importin alpha family.</text>
</comment>
<dbReference type="InterPro" id="IPR036975">
    <property type="entry name" value="Importin-a_IBB_sf"/>
</dbReference>
<dbReference type="GO" id="GO:0006606">
    <property type="term" value="P:protein import into nucleus"/>
    <property type="evidence" value="ECO:0007669"/>
    <property type="project" value="InterPro"/>
</dbReference>
<evidence type="ECO:0000256" key="1">
    <source>
        <dbReference type="ARBA" id="ARBA00010394"/>
    </source>
</evidence>
<dbReference type="PIRSF" id="PIRSF005673">
    <property type="entry name" value="Importin_alpha"/>
    <property type="match status" value="1"/>
</dbReference>
<reference evidence="9" key="1">
    <citation type="journal article" date="2019" name="G3 (Bethesda)">
        <title>Genome Assemblies of Two Rare Opportunistic Yeast Pathogens: Diutina rugosa (syn. Candida rugosa) and Trichomonascus ciferrii (syn. Candida ciferrii).</title>
        <authorList>
            <person name="Mixao V."/>
            <person name="Saus E."/>
            <person name="Hansen A.P."/>
            <person name="Lass-Florl C."/>
            <person name="Gabaldon T."/>
        </authorList>
    </citation>
    <scope>NUCLEOTIDE SEQUENCE</scope>
    <source>
        <strain evidence="9">CBS 4856</strain>
    </source>
</reference>
<evidence type="ECO:0000256" key="4">
    <source>
        <dbReference type="ARBA" id="ARBA00022927"/>
    </source>
</evidence>
<feature type="domain" description="IBB" evidence="8">
    <location>
        <begin position="1"/>
        <end position="62"/>
    </location>
</feature>
<dbReference type="AlphaFoldDB" id="A0A642UL78"/>
<keyword evidence="10" id="KW-1185">Reference proteome</keyword>
<dbReference type="GO" id="GO:0005737">
    <property type="term" value="C:cytoplasm"/>
    <property type="evidence" value="ECO:0007669"/>
    <property type="project" value="InterPro"/>
</dbReference>
<dbReference type="SMART" id="SM00185">
    <property type="entry name" value="ARM"/>
    <property type="match status" value="8"/>
</dbReference>
<keyword evidence="3" id="KW-0677">Repeat</keyword>
<organism evidence="9 10">
    <name type="scientific">Trichomonascus ciferrii</name>
    <dbReference type="NCBI Taxonomy" id="44093"/>
    <lineage>
        <taxon>Eukaryota</taxon>
        <taxon>Fungi</taxon>
        <taxon>Dikarya</taxon>
        <taxon>Ascomycota</taxon>
        <taxon>Saccharomycotina</taxon>
        <taxon>Dipodascomycetes</taxon>
        <taxon>Dipodascales</taxon>
        <taxon>Trichomonascaceae</taxon>
        <taxon>Trichomonascus</taxon>
        <taxon>Trichomonascus ciferrii complex</taxon>
    </lineage>
</organism>
<dbReference type="InterPro" id="IPR002652">
    <property type="entry name" value="Importin-a_IBB"/>
</dbReference>
<keyword evidence="7" id="KW-0175">Coiled coil</keyword>
<dbReference type="PROSITE" id="PS50176">
    <property type="entry name" value="ARM_REPEAT"/>
    <property type="match status" value="4"/>
</dbReference>
<dbReference type="PROSITE" id="PS51214">
    <property type="entry name" value="IBB"/>
    <property type="match status" value="1"/>
</dbReference>
<evidence type="ECO:0000256" key="2">
    <source>
        <dbReference type="ARBA" id="ARBA00022448"/>
    </source>
</evidence>
<dbReference type="Pfam" id="PF16186">
    <property type="entry name" value="Arm_3"/>
    <property type="match status" value="1"/>
</dbReference>